<evidence type="ECO:0000256" key="2">
    <source>
        <dbReference type="ARBA" id="ARBA00022475"/>
    </source>
</evidence>
<name>A0ABT3BNX9_9BACT</name>
<evidence type="ECO:0000256" key="1">
    <source>
        <dbReference type="ARBA" id="ARBA00004651"/>
    </source>
</evidence>
<gene>
    <name evidence="7" type="ORF">OF365_01120</name>
</gene>
<feature type="transmembrane region" description="Helical" evidence="6">
    <location>
        <begin position="134"/>
        <end position="158"/>
    </location>
</feature>
<protein>
    <submittedName>
        <fullName evidence="7">YbhN family protein</fullName>
    </submittedName>
</protein>
<dbReference type="PROSITE" id="PS51257">
    <property type="entry name" value="PROKAR_LIPOPROTEIN"/>
    <property type="match status" value="1"/>
</dbReference>
<dbReference type="RefSeq" id="WP_263817772.1">
    <property type="nucleotide sequence ID" value="NZ_JAOXHJ010000002.1"/>
</dbReference>
<comment type="caution">
    <text evidence="7">The sequence shown here is derived from an EMBL/GenBank/DDBJ whole genome shotgun (WGS) entry which is preliminary data.</text>
</comment>
<proteinExistence type="predicted"/>
<dbReference type="InterPro" id="IPR022791">
    <property type="entry name" value="L-PG_synthase/AglD"/>
</dbReference>
<accession>A0ABT3BNX9</accession>
<feature type="transmembrane region" description="Helical" evidence="6">
    <location>
        <begin position="92"/>
        <end position="113"/>
    </location>
</feature>
<feature type="transmembrane region" description="Helical" evidence="6">
    <location>
        <begin position="178"/>
        <end position="202"/>
    </location>
</feature>
<comment type="subcellular location">
    <subcellularLocation>
        <location evidence="1">Cell membrane</location>
        <topology evidence="1">Multi-pass membrane protein</topology>
    </subcellularLocation>
</comment>
<evidence type="ECO:0000313" key="7">
    <source>
        <dbReference type="EMBL" id="MCV3753968.1"/>
    </source>
</evidence>
<dbReference type="Pfam" id="PF03706">
    <property type="entry name" value="LPG_synthase_TM"/>
    <property type="match status" value="1"/>
</dbReference>
<dbReference type="PANTHER" id="PTHR37693:SF1">
    <property type="entry name" value="INTEGRAL MEMBRANE PROTEIN"/>
    <property type="match status" value="1"/>
</dbReference>
<feature type="transmembrane region" description="Helical" evidence="6">
    <location>
        <begin position="14"/>
        <end position="36"/>
    </location>
</feature>
<feature type="transmembrane region" description="Helical" evidence="6">
    <location>
        <begin position="247"/>
        <end position="271"/>
    </location>
</feature>
<evidence type="ECO:0000256" key="5">
    <source>
        <dbReference type="ARBA" id="ARBA00023136"/>
    </source>
</evidence>
<feature type="transmembrane region" description="Helical" evidence="6">
    <location>
        <begin position="337"/>
        <end position="359"/>
    </location>
</feature>
<reference evidence="7 8" key="1">
    <citation type="journal article" date="2020" name="Int. J. Syst. Evol. Microbiol.">
        <title>Ureaplasma miroungigenitalium sp. nov. isolated from northern elephant seals (Mirounga angustirostris) and Ureaplasma zalophigenitalium sp. nov. isolated from California sea lions (Zalophus californianus).</title>
        <authorList>
            <person name="Volokhov D.V."/>
            <person name="Gulland F.M."/>
            <person name="Gao Y."/>
            <person name="Chizhikov V.E."/>
        </authorList>
    </citation>
    <scope>NUCLEOTIDE SEQUENCE [LARGE SCALE GENOMIC DNA]</scope>
    <source>
        <strain evidence="7 8">CSL7644-GEN</strain>
    </source>
</reference>
<dbReference type="Proteomes" id="UP001207252">
    <property type="component" value="Unassembled WGS sequence"/>
</dbReference>
<keyword evidence="3 6" id="KW-0812">Transmembrane</keyword>
<dbReference type="EMBL" id="JAOXHJ010000002">
    <property type="protein sequence ID" value="MCV3753968.1"/>
    <property type="molecule type" value="Genomic_DNA"/>
</dbReference>
<keyword evidence="8" id="KW-1185">Reference proteome</keyword>
<feature type="transmembrane region" description="Helical" evidence="6">
    <location>
        <begin position="57"/>
        <end position="80"/>
    </location>
</feature>
<evidence type="ECO:0000313" key="8">
    <source>
        <dbReference type="Proteomes" id="UP001207252"/>
    </source>
</evidence>
<evidence type="ECO:0000256" key="3">
    <source>
        <dbReference type="ARBA" id="ARBA00022692"/>
    </source>
</evidence>
<organism evidence="7 8">
    <name type="scientific">Ureaplasma zalophigenitalium</name>
    <dbReference type="NCBI Taxonomy" id="907723"/>
    <lineage>
        <taxon>Bacteria</taxon>
        <taxon>Bacillati</taxon>
        <taxon>Mycoplasmatota</taxon>
        <taxon>Mycoplasmoidales</taxon>
        <taxon>Mycoplasmoidaceae</taxon>
        <taxon>Ureaplasma</taxon>
    </lineage>
</organism>
<keyword evidence="2" id="KW-1003">Cell membrane</keyword>
<keyword evidence="5 6" id="KW-0472">Membrane</keyword>
<keyword evidence="4 6" id="KW-1133">Transmembrane helix</keyword>
<dbReference type="PANTHER" id="PTHR37693">
    <property type="entry name" value="PHOSPHATIDYLGLYCEROL LYSYLTRANSFERASE"/>
    <property type="match status" value="1"/>
</dbReference>
<evidence type="ECO:0000256" key="4">
    <source>
        <dbReference type="ARBA" id="ARBA00022989"/>
    </source>
</evidence>
<sequence length="382" mass="45575">MNNPKQNVFSRKNIIFFTCSFLFACFMVGFSIGFVLKIDFKTLHKTLETWANEQDYFGLYICLLLMFCFFRAIIFVLVVRWQAQKLKVKLPFYHYLSLGFIIIFLSNITPFSIGSEPYVIYFINKYIFKNLKQASAFWLVNNTFVQVAQVLITWPSFFYITHQYLQSKQTNIHFNFPYYYWLSLAGLLLDVVVTSLYFVLAFSKKIHIAFHRLVLFIKRLLKIQKQKPLNLNTNFYWYVHYYYKESWLIFMGLFVGFTYNFCLYALIYIVFLCSSKTAGNAYHFFNWYNITNISVTATNFVPIPGSEGGIQFILKTLLQAYENHSPLEQKNIDIIVFLWRFFSAYIGTMIGLVIFLIYFPMHMVQYYRHLKRGSTKLFRFIF</sequence>
<evidence type="ECO:0000256" key="6">
    <source>
        <dbReference type="SAM" id="Phobius"/>
    </source>
</evidence>